<dbReference type="EMBL" id="JAHRHJ020003813">
    <property type="protein sequence ID" value="KAH9289974.1"/>
    <property type="molecule type" value="Genomic_DNA"/>
</dbReference>
<organism evidence="3 4">
    <name type="scientific">Taxus chinensis</name>
    <name type="common">Chinese yew</name>
    <name type="synonym">Taxus wallichiana var. chinensis</name>
    <dbReference type="NCBI Taxonomy" id="29808"/>
    <lineage>
        <taxon>Eukaryota</taxon>
        <taxon>Viridiplantae</taxon>
        <taxon>Streptophyta</taxon>
        <taxon>Embryophyta</taxon>
        <taxon>Tracheophyta</taxon>
        <taxon>Spermatophyta</taxon>
        <taxon>Pinopsida</taxon>
        <taxon>Pinidae</taxon>
        <taxon>Conifers II</taxon>
        <taxon>Cupressales</taxon>
        <taxon>Taxaceae</taxon>
        <taxon>Taxus</taxon>
    </lineage>
</organism>
<accession>A0AA38F2J0</accession>
<evidence type="ECO:0000313" key="3">
    <source>
        <dbReference type="EMBL" id="KAH9289974.1"/>
    </source>
</evidence>
<dbReference type="Proteomes" id="UP000824469">
    <property type="component" value="Unassembled WGS sequence"/>
</dbReference>
<dbReference type="AlphaFoldDB" id="A0AA38F2J0"/>
<keyword evidence="2" id="KW-0472">Membrane</keyword>
<dbReference type="PANTHER" id="PTHR34360">
    <property type="entry name" value="OS08G0519400 PROTEIN"/>
    <property type="match status" value="1"/>
</dbReference>
<evidence type="ECO:0000313" key="4">
    <source>
        <dbReference type="Proteomes" id="UP000824469"/>
    </source>
</evidence>
<keyword evidence="2" id="KW-0812">Transmembrane</keyword>
<feature type="transmembrane region" description="Helical" evidence="2">
    <location>
        <begin position="20"/>
        <end position="40"/>
    </location>
</feature>
<comment type="caution">
    <text evidence="3">The sequence shown here is derived from an EMBL/GenBank/DDBJ whole genome shotgun (WGS) entry which is preliminary data.</text>
</comment>
<keyword evidence="1" id="KW-0175">Coiled coil</keyword>
<protein>
    <submittedName>
        <fullName evidence="3">Uncharacterized protein</fullName>
    </submittedName>
</protein>
<keyword evidence="4" id="KW-1185">Reference proteome</keyword>
<keyword evidence="2" id="KW-1133">Transmembrane helix</keyword>
<sequence>MFLSLFDELKLLHFSDCWSGGHFVMGSLNYLILLLLVTVVGKIQAETQPAEVKASIVVVTTEMERLRSKVSELEPIVEDKNNDLNIKRNLVTQRENEIEGQLQTINSIQNMIEALQKEAGDTNTKIAKAYARIRDLETQVEDLKESIRKQKQERTHFKLHADEAEKKAKNQLSKYEKLECFVSEQWVNIQQTEQALQIAEAIMLKAQAEPAVKPDSLNK</sequence>
<reference evidence="3 4" key="1">
    <citation type="journal article" date="2021" name="Nat. Plants">
        <title>The Taxus genome provides insights into paclitaxel biosynthesis.</title>
        <authorList>
            <person name="Xiong X."/>
            <person name="Gou J."/>
            <person name="Liao Q."/>
            <person name="Li Y."/>
            <person name="Zhou Q."/>
            <person name="Bi G."/>
            <person name="Li C."/>
            <person name="Du R."/>
            <person name="Wang X."/>
            <person name="Sun T."/>
            <person name="Guo L."/>
            <person name="Liang H."/>
            <person name="Lu P."/>
            <person name="Wu Y."/>
            <person name="Zhang Z."/>
            <person name="Ro D.K."/>
            <person name="Shang Y."/>
            <person name="Huang S."/>
            <person name="Yan J."/>
        </authorList>
    </citation>
    <scope>NUCLEOTIDE SEQUENCE [LARGE SCALE GENOMIC DNA]</scope>
    <source>
        <strain evidence="3">Ta-2019</strain>
    </source>
</reference>
<evidence type="ECO:0000256" key="1">
    <source>
        <dbReference type="SAM" id="Coils"/>
    </source>
</evidence>
<feature type="coiled-coil region" evidence="1">
    <location>
        <begin position="98"/>
        <end position="209"/>
    </location>
</feature>
<proteinExistence type="predicted"/>
<feature type="non-terminal residue" evidence="3">
    <location>
        <position position="219"/>
    </location>
</feature>
<dbReference type="PANTHER" id="PTHR34360:SF1">
    <property type="entry name" value="OS08G0519400 PROTEIN"/>
    <property type="match status" value="1"/>
</dbReference>
<dbReference type="Gene3D" id="1.20.5.170">
    <property type="match status" value="1"/>
</dbReference>
<evidence type="ECO:0000256" key="2">
    <source>
        <dbReference type="SAM" id="Phobius"/>
    </source>
</evidence>
<name>A0AA38F2J0_TAXCH</name>
<gene>
    <name evidence="3" type="ORF">KI387_034091</name>
</gene>